<evidence type="ECO:0000313" key="1">
    <source>
        <dbReference type="EMBL" id="GAA5207804.1"/>
    </source>
</evidence>
<name>A0ABP9T075_9ACTN</name>
<dbReference type="Proteomes" id="UP001499878">
    <property type="component" value="Unassembled WGS sequence"/>
</dbReference>
<keyword evidence="2" id="KW-1185">Reference proteome</keyword>
<comment type="caution">
    <text evidence="1">The sequence shown here is derived from an EMBL/GenBank/DDBJ whole genome shotgun (WGS) entry which is preliminary data.</text>
</comment>
<dbReference type="RefSeq" id="WP_345629734.1">
    <property type="nucleotide sequence ID" value="NZ_BAABJR010000005.1"/>
</dbReference>
<reference evidence="2" key="1">
    <citation type="journal article" date="2019" name="Int. J. Syst. Evol. Microbiol.">
        <title>The Global Catalogue of Microorganisms (GCM) 10K type strain sequencing project: providing services to taxonomists for standard genome sequencing and annotation.</title>
        <authorList>
            <consortium name="The Broad Institute Genomics Platform"/>
            <consortium name="The Broad Institute Genome Sequencing Center for Infectious Disease"/>
            <person name="Wu L."/>
            <person name="Ma J."/>
        </authorList>
    </citation>
    <scope>NUCLEOTIDE SEQUENCE [LARGE SCALE GENOMIC DNA]</scope>
    <source>
        <strain evidence="2">JCM 18306</strain>
    </source>
</reference>
<proteinExistence type="predicted"/>
<sequence length="74" mass="7306">MDKGRFAVPAGIIDWSIAAGVTALLLSNGLAGPHPAGDRELLGTVLLAAGGLALAARRRAPLLVLGRSGSCGSS</sequence>
<gene>
    <name evidence="1" type="ORF">GCM10023323_24800</name>
</gene>
<organism evidence="1 2">
    <name type="scientific">Streptomyces thinghirensis</name>
    <dbReference type="NCBI Taxonomy" id="551547"/>
    <lineage>
        <taxon>Bacteria</taxon>
        <taxon>Bacillati</taxon>
        <taxon>Actinomycetota</taxon>
        <taxon>Actinomycetes</taxon>
        <taxon>Kitasatosporales</taxon>
        <taxon>Streptomycetaceae</taxon>
        <taxon>Streptomyces</taxon>
    </lineage>
</organism>
<dbReference type="EMBL" id="BAABJR010000005">
    <property type="protein sequence ID" value="GAA5207804.1"/>
    <property type="molecule type" value="Genomic_DNA"/>
</dbReference>
<evidence type="ECO:0000313" key="2">
    <source>
        <dbReference type="Proteomes" id="UP001499878"/>
    </source>
</evidence>
<accession>A0ABP9T075</accession>
<protein>
    <submittedName>
        <fullName evidence="1">Uncharacterized protein</fullName>
    </submittedName>
</protein>